<dbReference type="Proteomes" id="UP000887013">
    <property type="component" value="Unassembled WGS sequence"/>
</dbReference>
<dbReference type="OrthoDB" id="6106100at2759"/>
<keyword evidence="1" id="KW-0675">Receptor</keyword>
<dbReference type="Gene3D" id="2.60.40.10">
    <property type="entry name" value="Immunoglobulins"/>
    <property type="match status" value="1"/>
</dbReference>
<gene>
    <name evidence="1" type="primary">CD22</name>
    <name evidence="1" type="ORF">NPIL_536021</name>
</gene>
<comment type="caution">
    <text evidence="1">The sequence shown here is derived from an EMBL/GenBank/DDBJ whole genome shotgun (WGS) entry which is preliminary data.</text>
</comment>
<organism evidence="1 2">
    <name type="scientific">Nephila pilipes</name>
    <name type="common">Giant wood spider</name>
    <name type="synonym">Nephila maculata</name>
    <dbReference type="NCBI Taxonomy" id="299642"/>
    <lineage>
        <taxon>Eukaryota</taxon>
        <taxon>Metazoa</taxon>
        <taxon>Ecdysozoa</taxon>
        <taxon>Arthropoda</taxon>
        <taxon>Chelicerata</taxon>
        <taxon>Arachnida</taxon>
        <taxon>Araneae</taxon>
        <taxon>Araneomorphae</taxon>
        <taxon>Entelegynae</taxon>
        <taxon>Araneoidea</taxon>
        <taxon>Nephilidae</taxon>
        <taxon>Nephila</taxon>
    </lineage>
</organism>
<dbReference type="InterPro" id="IPR013783">
    <property type="entry name" value="Ig-like_fold"/>
</dbReference>
<dbReference type="AlphaFoldDB" id="A0A8X6R372"/>
<sequence length="50" mass="5541">WERDGELLATTSSENYTTDVHRVNSKGNYSCAAVNEVGVGPKGYEYIPVY</sequence>
<evidence type="ECO:0000313" key="2">
    <source>
        <dbReference type="Proteomes" id="UP000887013"/>
    </source>
</evidence>
<keyword evidence="2" id="KW-1185">Reference proteome</keyword>
<protein>
    <submittedName>
        <fullName evidence="1">B-cell receptor CD22</fullName>
    </submittedName>
</protein>
<name>A0A8X6R372_NEPPI</name>
<evidence type="ECO:0000313" key="1">
    <source>
        <dbReference type="EMBL" id="GFU44780.1"/>
    </source>
</evidence>
<feature type="non-terminal residue" evidence="1">
    <location>
        <position position="1"/>
    </location>
</feature>
<feature type="non-terminal residue" evidence="1">
    <location>
        <position position="50"/>
    </location>
</feature>
<reference evidence="1" key="1">
    <citation type="submission" date="2020-08" db="EMBL/GenBank/DDBJ databases">
        <title>Multicomponent nature underlies the extraordinary mechanical properties of spider dragline silk.</title>
        <authorList>
            <person name="Kono N."/>
            <person name="Nakamura H."/>
            <person name="Mori M."/>
            <person name="Yoshida Y."/>
            <person name="Ohtoshi R."/>
            <person name="Malay A.D."/>
            <person name="Moran D.A.P."/>
            <person name="Tomita M."/>
            <person name="Numata K."/>
            <person name="Arakawa K."/>
        </authorList>
    </citation>
    <scope>NUCLEOTIDE SEQUENCE</scope>
</reference>
<proteinExistence type="predicted"/>
<dbReference type="EMBL" id="BMAW01132774">
    <property type="protein sequence ID" value="GFU44780.1"/>
    <property type="molecule type" value="Genomic_DNA"/>
</dbReference>
<accession>A0A8X6R372</accession>